<dbReference type="PANTHER" id="PTHR43280">
    <property type="entry name" value="ARAC-FAMILY TRANSCRIPTIONAL REGULATOR"/>
    <property type="match status" value="1"/>
</dbReference>
<accession>A0A7W5C2U9</accession>
<evidence type="ECO:0000256" key="1">
    <source>
        <dbReference type="ARBA" id="ARBA00023015"/>
    </source>
</evidence>
<evidence type="ECO:0000256" key="3">
    <source>
        <dbReference type="ARBA" id="ARBA00023163"/>
    </source>
</evidence>
<dbReference type="InterPro" id="IPR011006">
    <property type="entry name" value="CheY-like_superfamily"/>
</dbReference>
<keyword evidence="3" id="KW-0804">Transcription</keyword>
<feature type="domain" description="Response regulatory" evidence="6">
    <location>
        <begin position="3"/>
        <end position="120"/>
    </location>
</feature>
<dbReference type="SUPFAM" id="SSF52172">
    <property type="entry name" value="CheY-like"/>
    <property type="match status" value="1"/>
</dbReference>
<dbReference type="PROSITE" id="PS01124">
    <property type="entry name" value="HTH_ARAC_FAMILY_2"/>
    <property type="match status" value="1"/>
</dbReference>
<feature type="modified residue" description="4-aspartylphosphate" evidence="4">
    <location>
        <position position="55"/>
    </location>
</feature>
<organism evidence="7 8">
    <name type="scientific">Paenibacillus endophyticus</name>
    <dbReference type="NCBI Taxonomy" id="1294268"/>
    <lineage>
        <taxon>Bacteria</taxon>
        <taxon>Bacillati</taxon>
        <taxon>Bacillota</taxon>
        <taxon>Bacilli</taxon>
        <taxon>Bacillales</taxon>
        <taxon>Paenibacillaceae</taxon>
        <taxon>Paenibacillus</taxon>
    </lineage>
</organism>
<dbReference type="PRINTS" id="PR00032">
    <property type="entry name" value="HTHARAC"/>
</dbReference>
<reference evidence="7 8" key="1">
    <citation type="submission" date="2020-08" db="EMBL/GenBank/DDBJ databases">
        <title>Genomic Encyclopedia of Type Strains, Phase III (KMG-III): the genomes of soil and plant-associated and newly described type strains.</title>
        <authorList>
            <person name="Whitman W."/>
        </authorList>
    </citation>
    <scope>NUCLEOTIDE SEQUENCE [LARGE SCALE GENOMIC DNA]</scope>
    <source>
        <strain evidence="7 8">CECT 8234</strain>
    </source>
</reference>
<protein>
    <submittedName>
        <fullName evidence="7">Two-component system response regulator YesN</fullName>
    </submittedName>
</protein>
<dbReference type="AlphaFoldDB" id="A0A7W5C2U9"/>
<feature type="domain" description="HTH araC/xylS-type" evidence="5">
    <location>
        <begin position="417"/>
        <end position="515"/>
    </location>
</feature>
<evidence type="ECO:0000313" key="7">
    <source>
        <dbReference type="EMBL" id="MBB3149983.1"/>
    </source>
</evidence>
<dbReference type="InterPro" id="IPR001789">
    <property type="entry name" value="Sig_transdc_resp-reg_receiver"/>
</dbReference>
<keyword evidence="8" id="KW-1185">Reference proteome</keyword>
<evidence type="ECO:0000313" key="8">
    <source>
        <dbReference type="Proteomes" id="UP000518605"/>
    </source>
</evidence>
<evidence type="ECO:0000259" key="6">
    <source>
        <dbReference type="PROSITE" id="PS50110"/>
    </source>
</evidence>
<dbReference type="SMART" id="SM00342">
    <property type="entry name" value="HTH_ARAC"/>
    <property type="match status" value="1"/>
</dbReference>
<comment type="caution">
    <text evidence="7">The sequence shown here is derived from an EMBL/GenBank/DDBJ whole genome shotgun (WGS) entry which is preliminary data.</text>
</comment>
<dbReference type="GO" id="GO:0043565">
    <property type="term" value="F:sequence-specific DNA binding"/>
    <property type="evidence" value="ECO:0007669"/>
    <property type="project" value="InterPro"/>
</dbReference>
<dbReference type="InterPro" id="IPR020449">
    <property type="entry name" value="Tscrpt_reg_AraC-type_HTH"/>
</dbReference>
<dbReference type="SMART" id="SM00448">
    <property type="entry name" value="REC"/>
    <property type="match status" value="1"/>
</dbReference>
<dbReference type="Pfam" id="PF00072">
    <property type="entry name" value="Response_reg"/>
    <property type="match status" value="1"/>
</dbReference>
<dbReference type="EMBL" id="JACHXW010000001">
    <property type="protein sequence ID" value="MBB3149983.1"/>
    <property type="molecule type" value="Genomic_DNA"/>
</dbReference>
<keyword evidence="1" id="KW-0805">Transcription regulation</keyword>
<proteinExistence type="predicted"/>
<evidence type="ECO:0000259" key="5">
    <source>
        <dbReference type="PROSITE" id="PS01124"/>
    </source>
</evidence>
<dbReference type="RefSeq" id="WP_183557142.1">
    <property type="nucleotide sequence ID" value="NZ_CBCSLB010000001.1"/>
</dbReference>
<dbReference type="CDD" id="cd17536">
    <property type="entry name" value="REC_YesN-like"/>
    <property type="match status" value="1"/>
</dbReference>
<dbReference type="PANTHER" id="PTHR43280:SF10">
    <property type="entry name" value="REGULATORY PROTEIN POCR"/>
    <property type="match status" value="1"/>
</dbReference>
<gene>
    <name evidence="7" type="ORF">FHS16_000015</name>
</gene>
<evidence type="ECO:0000256" key="4">
    <source>
        <dbReference type="PROSITE-ProRule" id="PRU00169"/>
    </source>
</evidence>
<name>A0A7W5C2U9_9BACL</name>
<keyword evidence="2" id="KW-0238">DNA-binding</keyword>
<keyword evidence="4" id="KW-0597">Phosphoprotein</keyword>
<dbReference type="Gene3D" id="3.40.50.2300">
    <property type="match status" value="1"/>
</dbReference>
<dbReference type="GO" id="GO:0003700">
    <property type="term" value="F:DNA-binding transcription factor activity"/>
    <property type="evidence" value="ECO:0007669"/>
    <property type="project" value="InterPro"/>
</dbReference>
<dbReference type="InterPro" id="IPR018060">
    <property type="entry name" value="HTH_AraC"/>
</dbReference>
<evidence type="ECO:0000256" key="2">
    <source>
        <dbReference type="ARBA" id="ARBA00023125"/>
    </source>
</evidence>
<dbReference type="PROSITE" id="PS50110">
    <property type="entry name" value="RESPONSE_REGULATORY"/>
    <property type="match status" value="1"/>
</dbReference>
<sequence length="515" mass="58686">MYSFIIVDDEPLIRKGLLKKIQSYAEPLAFAGEADNGADALELIGSQNPDIIFTDMRMPEMDGKSLMKTVHQLYPDKKIIVISGHSDFDYMKEAISAKVVSYLLKPFSREEIHRTLEQAIEAIEKDQSVKQEVVQKTAENEQISYHSDVQSLLNLIIGIHQRDKLPTFQSARLKEALAASAFILLTVYAPDSNAQHIDELQPEYVYIPHSQSEKLAFILIPLSAEQTDSEKLASAKRTADQLINAVSVRKGSEGCVGISNVFHDIGMLRQAHHETINALDQRSIADFGRCYMYEKQGEWPDVMLWERTHELLFLVESGKSLKVKELVLDFFAFYIRQPAVSLAQLKEQSRDMIQEVKKMLSVYLQTHADGAPSSSLESVLNISFDLDSIREYLLTVLMGTADLLKESSVYASENVIENIKTYIHKNYTKDLTLEKISSLFYLNPSYLSFLFKEKTSHNFTDYINQLRIEQAKALLKNSDDKVYKVAKQLGFDNPKYFFRVFKKITGATPEEFRKS</sequence>
<dbReference type="Pfam" id="PF12833">
    <property type="entry name" value="HTH_18"/>
    <property type="match status" value="1"/>
</dbReference>
<dbReference type="InterPro" id="IPR009057">
    <property type="entry name" value="Homeodomain-like_sf"/>
</dbReference>
<dbReference type="Proteomes" id="UP000518605">
    <property type="component" value="Unassembled WGS sequence"/>
</dbReference>
<dbReference type="Gene3D" id="1.10.10.60">
    <property type="entry name" value="Homeodomain-like"/>
    <property type="match status" value="2"/>
</dbReference>
<dbReference type="GO" id="GO:0000160">
    <property type="term" value="P:phosphorelay signal transduction system"/>
    <property type="evidence" value="ECO:0007669"/>
    <property type="project" value="InterPro"/>
</dbReference>
<dbReference type="SUPFAM" id="SSF46689">
    <property type="entry name" value="Homeodomain-like"/>
    <property type="match status" value="2"/>
</dbReference>